<evidence type="ECO:0000256" key="1">
    <source>
        <dbReference type="ARBA" id="ARBA00001933"/>
    </source>
</evidence>
<dbReference type="InterPro" id="IPR015424">
    <property type="entry name" value="PyrdxlP-dep_Trfase"/>
</dbReference>
<dbReference type="PANTHER" id="PTHR43643:SF3">
    <property type="entry name" value="HISTIDINOL-PHOSPHATE AMINOTRANSFERASE"/>
    <property type="match status" value="1"/>
</dbReference>
<evidence type="ECO:0000256" key="6">
    <source>
        <dbReference type="SAM" id="MobiDB-lite"/>
    </source>
</evidence>
<accession>A0A9X2EBU8</accession>
<comment type="caution">
    <text evidence="8">The sequence shown here is derived from an EMBL/GenBank/DDBJ whole genome shotgun (WGS) entry which is preliminary data.</text>
</comment>
<dbReference type="InterPro" id="IPR015422">
    <property type="entry name" value="PyrdxlP-dep_Trfase_small"/>
</dbReference>
<evidence type="ECO:0000259" key="7">
    <source>
        <dbReference type="Pfam" id="PF00155"/>
    </source>
</evidence>
<comment type="similarity">
    <text evidence="5">Belongs to the class-II pyridoxal-phosphate-dependent aminotransferase family.</text>
</comment>
<dbReference type="InterPro" id="IPR050106">
    <property type="entry name" value="HistidinolP_aminotransfase"/>
</dbReference>
<dbReference type="Gene3D" id="3.40.640.10">
    <property type="entry name" value="Type I PLP-dependent aspartate aminotransferase-like (Major domain)"/>
    <property type="match status" value="1"/>
</dbReference>
<gene>
    <name evidence="8" type="ORF">NDR86_28760</name>
</gene>
<dbReference type="Pfam" id="PF00155">
    <property type="entry name" value="Aminotran_1_2"/>
    <property type="match status" value="1"/>
</dbReference>
<evidence type="ECO:0000313" key="8">
    <source>
        <dbReference type="EMBL" id="MCM6777486.1"/>
    </source>
</evidence>
<dbReference type="CDD" id="cd00609">
    <property type="entry name" value="AAT_like"/>
    <property type="match status" value="1"/>
</dbReference>
<dbReference type="Proteomes" id="UP001139157">
    <property type="component" value="Unassembled WGS sequence"/>
</dbReference>
<dbReference type="InterPro" id="IPR015421">
    <property type="entry name" value="PyrdxlP-dep_Trfase_major"/>
</dbReference>
<dbReference type="PANTHER" id="PTHR43643">
    <property type="entry name" value="HISTIDINOL-PHOSPHATE AMINOTRANSFERASE 2"/>
    <property type="match status" value="1"/>
</dbReference>
<dbReference type="EMBL" id="JAMRXG010000015">
    <property type="protein sequence ID" value="MCM6777486.1"/>
    <property type="molecule type" value="Genomic_DNA"/>
</dbReference>
<dbReference type="SUPFAM" id="SSF53383">
    <property type="entry name" value="PLP-dependent transferases"/>
    <property type="match status" value="1"/>
</dbReference>
<evidence type="ECO:0000256" key="2">
    <source>
        <dbReference type="ARBA" id="ARBA00022576"/>
    </source>
</evidence>
<feature type="domain" description="Aminotransferase class I/classII large" evidence="7">
    <location>
        <begin position="19"/>
        <end position="295"/>
    </location>
</feature>
<evidence type="ECO:0000256" key="4">
    <source>
        <dbReference type="ARBA" id="ARBA00022898"/>
    </source>
</evidence>
<dbReference type="GO" id="GO:0030170">
    <property type="term" value="F:pyridoxal phosphate binding"/>
    <property type="evidence" value="ECO:0007669"/>
    <property type="project" value="InterPro"/>
</dbReference>
<reference evidence="8" key="1">
    <citation type="submission" date="2022-06" db="EMBL/GenBank/DDBJ databases">
        <title>Novel species in genus nocardia.</title>
        <authorList>
            <person name="Li F."/>
        </authorList>
    </citation>
    <scope>NUCLEOTIDE SEQUENCE</scope>
    <source>
        <strain evidence="8">CDC141</strain>
    </source>
</reference>
<comment type="cofactor">
    <cofactor evidence="1 5">
        <name>pyridoxal 5'-phosphate</name>
        <dbReference type="ChEBI" id="CHEBI:597326"/>
    </cofactor>
</comment>
<organism evidence="8 9">
    <name type="scientific">Nocardia pulmonis</name>
    <dbReference type="NCBI Taxonomy" id="2951408"/>
    <lineage>
        <taxon>Bacteria</taxon>
        <taxon>Bacillati</taxon>
        <taxon>Actinomycetota</taxon>
        <taxon>Actinomycetes</taxon>
        <taxon>Mycobacteriales</taxon>
        <taxon>Nocardiaceae</taxon>
        <taxon>Nocardia</taxon>
    </lineage>
</organism>
<evidence type="ECO:0000256" key="3">
    <source>
        <dbReference type="ARBA" id="ARBA00022679"/>
    </source>
</evidence>
<feature type="region of interest" description="Disordered" evidence="6">
    <location>
        <begin position="337"/>
        <end position="359"/>
    </location>
</feature>
<dbReference type="GO" id="GO:0008483">
    <property type="term" value="F:transaminase activity"/>
    <property type="evidence" value="ECO:0007669"/>
    <property type="project" value="UniProtKB-KW"/>
</dbReference>
<evidence type="ECO:0000313" key="9">
    <source>
        <dbReference type="Proteomes" id="UP001139157"/>
    </source>
</evidence>
<proteinExistence type="inferred from homology"/>
<keyword evidence="9" id="KW-1185">Reference proteome</keyword>
<keyword evidence="4 5" id="KW-0663">Pyridoxal phosphate</keyword>
<dbReference type="InterPro" id="IPR004839">
    <property type="entry name" value="Aminotransferase_I/II_large"/>
</dbReference>
<dbReference type="InterPro" id="IPR001917">
    <property type="entry name" value="Aminotrans_II_pyridoxalP_BS"/>
</dbReference>
<dbReference type="AlphaFoldDB" id="A0A9X2EBU8"/>
<dbReference type="PROSITE" id="PS00599">
    <property type="entry name" value="AA_TRANSFER_CLASS_2"/>
    <property type="match status" value="1"/>
</dbReference>
<feature type="compositionally biased region" description="Basic and acidic residues" evidence="6">
    <location>
        <begin position="337"/>
        <end position="347"/>
    </location>
</feature>
<dbReference type="Gene3D" id="3.90.1150.10">
    <property type="entry name" value="Aspartate Aminotransferase, domain 1"/>
    <property type="match status" value="1"/>
</dbReference>
<evidence type="ECO:0000256" key="5">
    <source>
        <dbReference type="RuleBase" id="RU003693"/>
    </source>
</evidence>
<dbReference type="RefSeq" id="WP_251916660.1">
    <property type="nucleotide sequence ID" value="NZ_JAMRXG010000015.1"/>
</dbReference>
<name>A0A9X2EBU8_9NOCA</name>
<sequence>MSRSWRTEPMSSSATVRYDLSLSENPFPPLPSVLHAVQRALGRANRYPEFLPRRLPRIIAAHLGVRAEQVAVGAGATGVVLQIMRALTDPGGRMVCAAPTFDGYPILADMVGMETVGIPLDSSGRQDLWAMARAVDSRTALVAVCRPHNPTGTVVAAGELRAFLFGIPRRVPVVLDEAYVEFLGATDTLDRHELIARYPNLLVVRTFSKAYGLAGLRIGYAFGAEELVRRVLRLQLPFGVPETAVAAVAASYAAEAELAERVLRIATERERLRIALRRCGIRVPRGRANFLYLPGPGIVDRLARAGIAAKGYPDGSARIAVGDPAADAAVRQALGDPDSRGLRRVDSGLRSVTVRDSGN</sequence>
<keyword evidence="3" id="KW-0808">Transferase</keyword>
<protein>
    <submittedName>
        <fullName evidence="8">Aminotransferase class I/II-fold pyridoxal phosphate-dependent enzyme</fullName>
    </submittedName>
</protein>
<keyword evidence="2 8" id="KW-0032">Aminotransferase</keyword>